<sequence>MAKDNDKDAEVARSTDAYLDRKTAELLSEIKQEPIPDRLLELALKLQQSLKEREDKAS</sequence>
<accession>A0A7T7HP37</accession>
<evidence type="ECO:0000313" key="1">
    <source>
        <dbReference type="EMBL" id="QQM32785.1"/>
    </source>
</evidence>
<evidence type="ECO:0000313" key="2">
    <source>
        <dbReference type="Proteomes" id="UP000596083"/>
    </source>
</evidence>
<dbReference type="RefSeq" id="WP_200338194.1">
    <property type="nucleotide sequence ID" value="NZ_CP066786.1"/>
</dbReference>
<evidence type="ECO:0008006" key="3">
    <source>
        <dbReference type="Google" id="ProtNLM"/>
    </source>
</evidence>
<dbReference type="AlphaFoldDB" id="A0A7T7HP37"/>
<organism evidence="1 2">
    <name type="scientific">Martelella lutilitoris</name>
    <dbReference type="NCBI Taxonomy" id="2583532"/>
    <lineage>
        <taxon>Bacteria</taxon>
        <taxon>Pseudomonadati</taxon>
        <taxon>Pseudomonadota</taxon>
        <taxon>Alphaproteobacteria</taxon>
        <taxon>Hyphomicrobiales</taxon>
        <taxon>Aurantimonadaceae</taxon>
        <taxon>Martelella</taxon>
    </lineage>
</organism>
<protein>
    <recommendedName>
        <fullName evidence="3">Anti-sigma factor NepR domain-containing protein</fullName>
    </recommendedName>
</protein>
<dbReference type="EMBL" id="CP066786">
    <property type="protein sequence ID" value="QQM32785.1"/>
    <property type="molecule type" value="Genomic_DNA"/>
</dbReference>
<dbReference type="KEGG" id="mlut:JET14_10550"/>
<name>A0A7T7HP37_9HYPH</name>
<gene>
    <name evidence="1" type="ORF">JET14_10550</name>
</gene>
<reference evidence="1 2" key="1">
    <citation type="submission" date="2020-12" db="EMBL/GenBank/DDBJ databases">
        <authorList>
            <person name="Zheng R.K."/>
            <person name="Sun C.M."/>
        </authorList>
    </citation>
    <scope>NUCLEOTIDE SEQUENCE [LARGE SCALE GENOMIC DNA]</scope>
    <source>
        <strain evidence="1 2">ZRK001</strain>
    </source>
</reference>
<proteinExistence type="predicted"/>
<dbReference type="Proteomes" id="UP000596083">
    <property type="component" value="Chromosome"/>
</dbReference>